<feature type="compositionally biased region" description="Basic residues" evidence="5">
    <location>
        <begin position="347"/>
        <end position="356"/>
    </location>
</feature>
<dbReference type="PANTHER" id="PTHR15549:SF30">
    <property type="entry name" value="MID2 DOMAIN-CONTAINING PROTEIN"/>
    <property type="match status" value="1"/>
</dbReference>
<feature type="compositionally biased region" description="Low complexity" evidence="5">
    <location>
        <begin position="404"/>
        <end position="413"/>
    </location>
</feature>
<feature type="compositionally biased region" description="Low complexity" evidence="5">
    <location>
        <begin position="31"/>
        <end position="41"/>
    </location>
</feature>
<feature type="compositionally biased region" description="Polar residues" evidence="5">
    <location>
        <begin position="42"/>
        <end position="59"/>
    </location>
</feature>
<organism evidence="7 8">
    <name type="scientific">Pomacea canaliculata</name>
    <name type="common">Golden apple snail</name>
    <dbReference type="NCBI Taxonomy" id="400727"/>
    <lineage>
        <taxon>Eukaryota</taxon>
        <taxon>Metazoa</taxon>
        <taxon>Spiralia</taxon>
        <taxon>Lophotrochozoa</taxon>
        <taxon>Mollusca</taxon>
        <taxon>Gastropoda</taxon>
        <taxon>Caenogastropoda</taxon>
        <taxon>Architaenioglossa</taxon>
        <taxon>Ampullarioidea</taxon>
        <taxon>Ampullariidae</taxon>
        <taxon>Pomacea</taxon>
    </lineage>
</organism>
<feature type="compositionally biased region" description="Acidic residues" evidence="5">
    <location>
        <begin position="288"/>
        <end position="297"/>
    </location>
</feature>
<reference evidence="7 8" key="1">
    <citation type="submission" date="2018-04" db="EMBL/GenBank/DDBJ databases">
        <title>The genome of golden apple snail Pomacea canaliculata provides insight into stress tolerance and invasive adaptation.</title>
        <authorList>
            <person name="Liu C."/>
            <person name="Liu B."/>
            <person name="Ren Y."/>
            <person name="Zhang Y."/>
            <person name="Wang H."/>
            <person name="Li S."/>
            <person name="Jiang F."/>
            <person name="Yin L."/>
            <person name="Zhang G."/>
            <person name="Qian W."/>
            <person name="Fan W."/>
        </authorList>
    </citation>
    <scope>NUCLEOTIDE SEQUENCE [LARGE SCALE GENOMIC DNA]</scope>
    <source>
        <strain evidence="7">SZHN2017</strain>
        <tissue evidence="7">Muscle</tissue>
    </source>
</reference>
<accession>A0A2T7PEE6</accession>
<keyword evidence="2 6" id="KW-0812">Transmembrane</keyword>
<feature type="region of interest" description="Disordered" evidence="5">
    <location>
        <begin position="157"/>
        <end position="415"/>
    </location>
</feature>
<keyword evidence="4 6" id="KW-0472">Membrane</keyword>
<dbReference type="InterPro" id="IPR051694">
    <property type="entry name" value="Immunoregulatory_rcpt-like"/>
</dbReference>
<comment type="subcellular location">
    <subcellularLocation>
        <location evidence="1">Membrane</location>
        <topology evidence="1">Single-pass membrane protein</topology>
    </subcellularLocation>
</comment>
<evidence type="ECO:0000313" key="8">
    <source>
        <dbReference type="Proteomes" id="UP000245119"/>
    </source>
</evidence>
<feature type="compositionally biased region" description="Acidic residues" evidence="5">
    <location>
        <begin position="330"/>
        <end position="342"/>
    </location>
</feature>
<sequence>MVCNNQCPNDFYPDASVQQCPTTTAATTTLTTESTQTTSTLAPSNPVSNETDGVPDTTTGASRVQVFNATVNETLICRRCNKESPSALCPTPENPDTGNQVAIIAGSVAGGVVLVAIVVLLVVFWWCRRKRSKGAAEMVEEPPPEISGGLRHDSSADLVTQRDKSQGDPTYENFHQKRPTNSSIQIGHDNVTRYTRDPTLKRTIESFQPGGQRAGGTGRGPTSSRAQEAYEDTESRSDQSVSRRGRDPLPPVPGEHRPPFSSQRNRPVTGQAKRGVKAEVAKKQVKVEEDDPDEDYINVEKPATGKNTPSTVKGTLPPVPTAHKGGDIDKVDDDDSSPDESYENVGAKKKLTKKKRNEGNARSGRVNPVVVDDDEEPEEMYGNQDVVEEQRRQSRPHKPARNNTTTTATTTTTKGGNDIYIAMDLLRAPKDEDDEVQPVYGNDANENPYVNLPLGSKGGYS</sequence>
<feature type="region of interest" description="Disordered" evidence="5">
    <location>
        <begin position="429"/>
        <end position="461"/>
    </location>
</feature>
<dbReference type="PANTHER" id="PTHR15549">
    <property type="entry name" value="PAIRED IMMUNOGLOBULIN-LIKE TYPE 2 RECEPTOR"/>
    <property type="match status" value="1"/>
</dbReference>
<evidence type="ECO:0000256" key="4">
    <source>
        <dbReference type="ARBA" id="ARBA00023136"/>
    </source>
</evidence>
<feature type="compositionally biased region" description="Basic and acidic residues" evidence="5">
    <location>
        <begin position="276"/>
        <end position="287"/>
    </location>
</feature>
<gene>
    <name evidence="7" type="ORF">C0Q70_07211</name>
</gene>
<evidence type="ECO:0000256" key="6">
    <source>
        <dbReference type="SAM" id="Phobius"/>
    </source>
</evidence>
<dbReference type="EMBL" id="PZQS01000004">
    <property type="protein sequence ID" value="PVD31793.1"/>
    <property type="molecule type" value="Genomic_DNA"/>
</dbReference>
<dbReference type="Proteomes" id="UP000245119">
    <property type="component" value="Linkage Group LG4"/>
</dbReference>
<evidence type="ECO:0000256" key="1">
    <source>
        <dbReference type="ARBA" id="ARBA00004167"/>
    </source>
</evidence>
<feature type="compositionally biased region" description="Basic and acidic residues" evidence="5">
    <location>
        <begin position="190"/>
        <end position="204"/>
    </location>
</feature>
<protein>
    <submittedName>
        <fullName evidence="7">Uncharacterized protein</fullName>
    </submittedName>
</protein>
<evidence type="ECO:0000256" key="3">
    <source>
        <dbReference type="ARBA" id="ARBA00022989"/>
    </source>
</evidence>
<comment type="caution">
    <text evidence="7">The sequence shown here is derived from an EMBL/GenBank/DDBJ whole genome shotgun (WGS) entry which is preliminary data.</text>
</comment>
<evidence type="ECO:0000313" key="7">
    <source>
        <dbReference type="EMBL" id="PVD31793.1"/>
    </source>
</evidence>
<name>A0A2T7PEE6_POMCA</name>
<feature type="transmembrane region" description="Helical" evidence="6">
    <location>
        <begin position="101"/>
        <end position="127"/>
    </location>
</feature>
<proteinExistence type="predicted"/>
<dbReference type="GO" id="GO:0071944">
    <property type="term" value="C:cell periphery"/>
    <property type="evidence" value="ECO:0007669"/>
    <property type="project" value="UniProtKB-ARBA"/>
</dbReference>
<feature type="region of interest" description="Disordered" evidence="5">
    <location>
        <begin position="31"/>
        <end position="59"/>
    </location>
</feature>
<dbReference type="GO" id="GO:0016020">
    <property type="term" value="C:membrane"/>
    <property type="evidence" value="ECO:0007669"/>
    <property type="project" value="UniProtKB-SubCell"/>
</dbReference>
<feature type="compositionally biased region" description="Basic and acidic residues" evidence="5">
    <location>
        <begin position="157"/>
        <end position="166"/>
    </location>
</feature>
<keyword evidence="3 6" id="KW-1133">Transmembrane helix</keyword>
<evidence type="ECO:0000256" key="2">
    <source>
        <dbReference type="ARBA" id="ARBA00022692"/>
    </source>
</evidence>
<keyword evidence="8" id="KW-1185">Reference proteome</keyword>
<evidence type="ECO:0000256" key="5">
    <source>
        <dbReference type="SAM" id="MobiDB-lite"/>
    </source>
</evidence>
<dbReference type="AlphaFoldDB" id="A0A2T7PEE6"/>